<dbReference type="PROSITE" id="PS50102">
    <property type="entry name" value="RRM"/>
    <property type="match status" value="1"/>
</dbReference>
<dbReference type="GO" id="GO:0051028">
    <property type="term" value="P:mRNA transport"/>
    <property type="evidence" value="ECO:0007669"/>
    <property type="project" value="UniProtKB-KW"/>
</dbReference>
<organism evidence="14 15">
    <name type="scientific">Phyllostomus discolor</name>
    <name type="common">pale spear-nosed bat</name>
    <dbReference type="NCBI Taxonomy" id="89673"/>
    <lineage>
        <taxon>Eukaryota</taxon>
        <taxon>Metazoa</taxon>
        <taxon>Chordata</taxon>
        <taxon>Craniata</taxon>
        <taxon>Vertebrata</taxon>
        <taxon>Euteleostomi</taxon>
        <taxon>Mammalia</taxon>
        <taxon>Eutheria</taxon>
        <taxon>Laurasiatheria</taxon>
        <taxon>Chiroptera</taxon>
        <taxon>Yangochiroptera</taxon>
        <taxon>Phyllostomidae</taxon>
        <taxon>Phyllostominae</taxon>
        <taxon>Phyllostomus</taxon>
    </lineage>
</organism>
<dbReference type="PANTHER" id="PTHR18847:SF0">
    <property type="entry name" value="NUCLEAR CAP-BINDING PROTEIN SUBUNIT 2"/>
    <property type="match status" value="1"/>
</dbReference>
<keyword evidence="6" id="KW-0943">RNA-mediated gene silencing</keyword>
<comment type="similarity">
    <text evidence="2 11">Belongs to the RRM NCBP2 family.</text>
</comment>
<evidence type="ECO:0000256" key="1">
    <source>
        <dbReference type="ARBA" id="ARBA00004123"/>
    </source>
</evidence>
<dbReference type="InterPro" id="IPR027157">
    <property type="entry name" value="NCBP2"/>
</dbReference>
<feature type="region of interest" description="Disordered" evidence="12">
    <location>
        <begin position="218"/>
        <end position="263"/>
    </location>
</feature>
<dbReference type="GO" id="GO:0005634">
    <property type="term" value="C:nucleus"/>
    <property type="evidence" value="ECO:0007669"/>
    <property type="project" value="UniProtKB-SubCell"/>
</dbReference>
<dbReference type="SUPFAM" id="SSF54928">
    <property type="entry name" value="RNA-binding domain, RBD"/>
    <property type="match status" value="1"/>
</dbReference>
<keyword evidence="4 11" id="KW-0507">mRNA processing</keyword>
<dbReference type="GO" id="GO:0045292">
    <property type="term" value="P:mRNA cis splicing, via spliceosome"/>
    <property type="evidence" value="ECO:0007669"/>
    <property type="project" value="InterPro"/>
</dbReference>
<feature type="domain" description="RRM" evidence="13">
    <location>
        <begin position="150"/>
        <end position="235"/>
    </location>
</feature>
<evidence type="ECO:0000256" key="9">
    <source>
        <dbReference type="ARBA" id="ARBA00023242"/>
    </source>
</evidence>
<protein>
    <recommendedName>
        <fullName evidence="3 11">Nuclear cap-binding protein subunit 2</fullName>
    </recommendedName>
    <alternativeName>
        <fullName evidence="11">20 kDa nuclear cap-binding protein</fullName>
    </alternativeName>
</protein>
<dbReference type="SMART" id="SM00360">
    <property type="entry name" value="RRM"/>
    <property type="match status" value="1"/>
</dbReference>
<evidence type="ECO:0000256" key="4">
    <source>
        <dbReference type="ARBA" id="ARBA00022664"/>
    </source>
</evidence>
<feature type="compositionally biased region" description="Basic and acidic residues" evidence="12">
    <location>
        <begin position="248"/>
        <end position="263"/>
    </location>
</feature>
<dbReference type="InParanoid" id="A0A7E6CZ63"/>
<keyword evidence="7" id="KW-0866">Nonsense-mediated mRNA decay</keyword>
<evidence type="ECO:0000256" key="3">
    <source>
        <dbReference type="ARBA" id="ARBA00019878"/>
    </source>
</evidence>
<proteinExistence type="inferred from homology"/>
<gene>
    <name evidence="15" type="primary">LOC114491569</name>
</gene>
<keyword evidence="9 11" id="KW-0539">Nucleus</keyword>
<evidence type="ECO:0000256" key="5">
    <source>
        <dbReference type="ARBA" id="ARBA00022816"/>
    </source>
</evidence>
<dbReference type="KEGG" id="pdic:114491569"/>
<evidence type="ECO:0000313" key="14">
    <source>
        <dbReference type="Proteomes" id="UP000504628"/>
    </source>
</evidence>
<dbReference type="GO" id="GO:0000184">
    <property type="term" value="P:nuclear-transcribed mRNA catabolic process, nonsense-mediated decay"/>
    <property type="evidence" value="ECO:0007669"/>
    <property type="project" value="UniProtKB-KW"/>
</dbReference>
<comment type="function">
    <text evidence="11">Component of the cap-binding complex (CBC), which binds co-transcriptionally to the 5' cap of pre-mRNAs and is involved in various processes such as pre-mRNA splicing, translation regulation, nonsense-mediated mRNA decay, RNA-mediated gene silencing (RNAi) by microRNAs (miRNAs) and mRNA export. The CBC complex is involved in mRNA export from the nucleus, leading to the recruitment of the mRNA export machinery to the 5' end of mRNA and to mRNA export in a 5' to 3' direction through the nuclear pore. The CBC complex is also involved in mediating U snRNA and intronless mRNAs export from the nucleus. The CBC complex is essential for a pioneer round of mRNA translation, before steady state translation when the CBC complex is replaced by cytoplasmic cap-binding protein eIF4E. The pioneer round of mRNA translation mediated by the CBC complex plays a central role in nonsense-mediated mRNA decay (NMD), NMD only taking place in mRNAs bound to the CBC complex, but not on eIF4E-bound mRNAs. The CBC complex enhances NMD in mRNAs containing at least one exon-junction complex (EJC), promoting the interaction between upf1 and upf2. The CBC complex is also involved in 'failsafe' NMD, which is independent of the EJC complex, while it does not participate in Staufen-mediated mRNA decay (SMD). During cell proliferation, the CBC complex is also involved in microRNAs (miRNAs) biogenesis via its interaction with srrt/ars2, thereby being required for miRNA-mediated RNA interference. The CBC complex also acts as a negative regulator of parn, thereby acting as an inhibitor of mRNA deadenylation. In the CBC complex, ncbp2/cbp20 recognizes and binds capped RNAs (m7GpppG-capped RNA) but requires ncbp1/cbp80 to stabilize the movement of its N-terminal loop and lock the CBC into a high affinity cap-binding state with the cap structure. The conventional cap-binding complex with NCBP2 binds both small nuclear RNA (snRNA) and messenger (mRNA) and is involved in their export from the nucleus.</text>
</comment>
<dbReference type="Proteomes" id="UP000504628">
    <property type="component" value="Chromosome 1"/>
</dbReference>
<evidence type="ECO:0000256" key="11">
    <source>
        <dbReference type="RuleBase" id="RU364036"/>
    </source>
</evidence>
<dbReference type="GO" id="GO:0000339">
    <property type="term" value="F:RNA cap binding"/>
    <property type="evidence" value="ECO:0007669"/>
    <property type="project" value="InterPro"/>
</dbReference>
<evidence type="ECO:0000256" key="12">
    <source>
        <dbReference type="SAM" id="MobiDB-lite"/>
    </source>
</evidence>
<name>A0A7E6CZ63_9CHIR</name>
<dbReference type="InterPro" id="IPR012677">
    <property type="entry name" value="Nucleotide-bd_a/b_plait_sf"/>
</dbReference>
<keyword evidence="10 11" id="KW-0694">RNA-binding</keyword>
<keyword evidence="8 11" id="KW-0508">mRNA splicing</keyword>
<dbReference type="AlphaFoldDB" id="A0A7E6CZ63"/>
<comment type="subunit">
    <text evidence="11">Component of the nuclear cap-binding complex (CBC), a heterodimer composed of ncbp1/cbp80 and ncbp2/cbp20 that interacts with m7GpppG-capped RNA.</text>
</comment>
<dbReference type="RefSeq" id="XP_035872315.1">
    <property type="nucleotide sequence ID" value="XM_036016422.1"/>
</dbReference>
<dbReference type="InterPro" id="IPR000504">
    <property type="entry name" value="RRM_dom"/>
</dbReference>
<evidence type="ECO:0000256" key="10">
    <source>
        <dbReference type="PROSITE-ProRule" id="PRU00176"/>
    </source>
</evidence>
<evidence type="ECO:0000256" key="7">
    <source>
        <dbReference type="ARBA" id="ARBA00023161"/>
    </source>
</evidence>
<keyword evidence="14" id="KW-1185">Reference proteome</keyword>
<dbReference type="InterPro" id="IPR035979">
    <property type="entry name" value="RBD_domain_sf"/>
</dbReference>
<evidence type="ECO:0000256" key="2">
    <source>
        <dbReference type="ARBA" id="ARBA00010725"/>
    </source>
</evidence>
<dbReference type="GO" id="GO:0031047">
    <property type="term" value="P:regulatory ncRNA-mediated gene silencing"/>
    <property type="evidence" value="ECO:0007669"/>
    <property type="project" value="UniProtKB-KW"/>
</dbReference>
<dbReference type="Pfam" id="PF00076">
    <property type="entry name" value="RRM_1"/>
    <property type="match status" value="1"/>
</dbReference>
<evidence type="ECO:0000313" key="15">
    <source>
        <dbReference type="RefSeq" id="XP_035872315.1"/>
    </source>
</evidence>
<evidence type="ECO:0000259" key="13">
    <source>
        <dbReference type="PROSITE" id="PS50102"/>
    </source>
</evidence>
<dbReference type="PANTHER" id="PTHR18847">
    <property type="entry name" value="20 KD NUCLEAR CAP BINDING PROTEIN"/>
    <property type="match status" value="1"/>
</dbReference>
<dbReference type="GeneID" id="114491569"/>
<reference evidence="15" key="1">
    <citation type="submission" date="2025-08" db="UniProtKB">
        <authorList>
            <consortium name="RefSeq"/>
        </authorList>
    </citation>
    <scope>IDENTIFICATION</scope>
    <source>
        <tissue evidence="15">Muscle</tissue>
    </source>
</reference>
<sequence>MSECPCCGTRPLRRRSLGGCHPTESCHMEKYRGSPVSPVAAIPLGLDSKAQPEAIKMPEGPSSPLVKMEYLKKQAIPPSSSSQGSATFRWLIAPGVAVSRSTPLHCVLRALCSDSSLELSQYQDQHFLGRGGGGGGTDNEEQEKLLEESCTSYVGNLSFDTTEEQIDEFFGKHGDIKRITVGLDGMKKTARGLCFVAHRSRADAENALRYRNGARLGDQIVRPGGTPAALRRAGSRPGCGRSGGQVRGEPRQDYDAGRRGYGE</sequence>
<dbReference type="GO" id="GO:0005846">
    <property type="term" value="C:nuclear cap binding complex"/>
    <property type="evidence" value="ECO:0007669"/>
    <property type="project" value="InterPro"/>
</dbReference>
<dbReference type="Gene3D" id="3.30.70.330">
    <property type="match status" value="1"/>
</dbReference>
<keyword evidence="5" id="KW-0813">Transport</keyword>
<accession>A0A7E6CZ63</accession>
<evidence type="ECO:0000256" key="6">
    <source>
        <dbReference type="ARBA" id="ARBA00023158"/>
    </source>
</evidence>
<keyword evidence="5" id="KW-0509">mRNA transport</keyword>
<comment type="subcellular location">
    <subcellularLocation>
        <location evidence="1 11">Nucleus</location>
    </subcellularLocation>
</comment>
<dbReference type="OrthoDB" id="201398at2759"/>
<evidence type="ECO:0000256" key="8">
    <source>
        <dbReference type="ARBA" id="ARBA00023187"/>
    </source>
</evidence>